<dbReference type="Pfam" id="PF00149">
    <property type="entry name" value="Metallophos"/>
    <property type="match status" value="1"/>
</dbReference>
<dbReference type="Pfam" id="PF13360">
    <property type="entry name" value="PQQ_2"/>
    <property type="match status" value="2"/>
</dbReference>
<dbReference type="OrthoDB" id="9816081at2"/>
<dbReference type="InterPro" id="IPR018391">
    <property type="entry name" value="PQQ_b-propeller_rpt"/>
</dbReference>
<accession>A0A3E1NH36</accession>
<dbReference type="PANTHER" id="PTHR34512:SF30">
    <property type="entry name" value="OUTER MEMBRANE PROTEIN ASSEMBLY FACTOR BAMB"/>
    <property type="match status" value="1"/>
</dbReference>
<dbReference type="SMART" id="SM00564">
    <property type="entry name" value="PQQ"/>
    <property type="match status" value="6"/>
</dbReference>
<organism evidence="4 5">
    <name type="scientific">Deminuibacter soli</name>
    <dbReference type="NCBI Taxonomy" id="2291815"/>
    <lineage>
        <taxon>Bacteria</taxon>
        <taxon>Pseudomonadati</taxon>
        <taxon>Bacteroidota</taxon>
        <taxon>Chitinophagia</taxon>
        <taxon>Chitinophagales</taxon>
        <taxon>Chitinophagaceae</taxon>
        <taxon>Deminuibacter</taxon>
    </lineage>
</organism>
<name>A0A3E1NH36_9BACT</name>
<reference evidence="4 5" key="1">
    <citation type="submission" date="2018-08" db="EMBL/GenBank/DDBJ databases">
        <title>Chitinophagaceae sp. K23C18032701, a novel bacterium isolated from forest soil.</title>
        <authorList>
            <person name="Wang C."/>
        </authorList>
    </citation>
    <scope>NUCLEOTIDE SEQUENCE [LARGE SCALE GENOMIC DNA]</scope>
    <source>
        <strain evidence="4 5">K23C18032701</strain>
    </source>
</reference>
<dbReference type="Proteomes" id="UP000261284">
    <property type="component" value="Unassembled WGS sequence"/>
</dbReference>
<dbReference type="SUPFAM" id="SSF56300">
    <property type="entry name" value="Metallo-dependent phosphatases"/>
    <property type="match status" value="1"/>
</dbReference>
<feature type="signal peptide" evidence="1">
    <location>
        <begin position="1"/>
        <end position="20"/>
    </location>
</feature>
<sequence>MIKTSMLTALLLLLLLQTRAQQFRFAFVSDTHIGSNNADEDLRRTVRDINANPALQFVVLTGDITDFGADREFTLAKTILDSLNKPWYIIPGNHDANWSESGANSFKTIFGNECFAFTHGNFLFVGTSSGPNMRMGPGQVPREHIVFLDSVLNSKKNAGKRLIYLNHYPQDSAQNNWYEAIDRIKKADIELVLCGHGHSNHAYSFEGIPGVMGRSNLRAKDSLGGYNIVTFSNDSAWFNIKKPGLPEGPVWTRTALFNHHYEKDTTQYYRPSFSVNTQYPSIKQVWQYKASSDIGAGTAIMGDNVISTNTGGEIFALNVKSGRVQWRFKTSGKIYSTPAVAGNSVVVGSSDHFIYCLDNKGKLRWKVQTEKPVVASPIIGNNIVYIGASDGHFRAIDLQSGKPVWDFGDVSGFVVSKPLLYQGNVYFGCWNNDFYALDQATGKLVWKWSNGTTNRMYSPAVCTPVGTGGNVFIVAPDRYMTSFNAATGAVNWRVQPPKQRVRESMGLSADSSMIHVKTMEGEVYGVAASAQQMNFIWQANVQLGYELCPSTLVEQNHILFVPTHSGMVCAIDKQSGNVLWQHKISNCLVNSIMPVNEHNIIVSTMDGQLTSLSF</sequence>
<feature type="domain" description="Pyrrolo-quinoline quinone repeat" evidence="3">
    <location>
        <begin position="422"/>
        <end position="541"/>
    </location>
</feature>
<evidence type="ECO:0000313" key="4">
    <source>
        <dbReference type="EMBL" id="RFM27108.1"/>
    </source>
</evidence>
<keyword evidence="1" id="KW-0732">Signal</keyword>
<dbReference type="InterPro" id="IPR002372">
    <property type="entry name" value="PQQ_rpt_dom"/>
</dbReference>
<dbReference type="InterPro" id="IPR004843">
    <property type="entry name" value="Calcineurin-like_PHP"/>
</dbReference>
<dbReference type="PANTHER" id="PTHR34512">
    <property type="entry name" value="CELL SURFACE PROTEIN"/>
    <property type="match status" value="1"/>
</dbReference>
<dbReference type="Gene3D" id="3.60.21.10">
    <property type="match status" value="1"/>
</dbReference>
<feature type="domain" description="Calcineurin-like phosphoesterase" evidence="2">
    <location>
        <begin position="23"/>
        <end position="199"/>
    </location>
</feature>
<dbReference type="SUPFAM" id="SSF50998">
    <property type="entry name" value="Quinoprotein alcohol dehydrogenase-like"/>
    <property type="match status" value="1"/>
</dbReference>
<comment type="caution">
    <text evidence="4">The sequence shown here is derived from an EMBL/GenBank/DDBJ whole genome shotgun (WGS) entry which is preliminary data.</text>
</comment>
<dbReference type="GO" id="GO:0016787">
    <property type="term" value="F:hydrolase activity"/>
    <property type="evidence" value="ECO:0007669"/>
    <property type="project" value="InterPro"/>
</dbReference>
<dbReference type="InterPro" id="IPR029052">
    <property type="entry name" value="Metallo-depent_PP-like"/>
</dbReference>
<evidence type="ECO:0000259" key="3">
    <source>
        <dbReference type="Pfam" id="PF13360"/>
    </source>
</evidence>
<evidence type="ECO:0000259" key="2">
    <source>
        <dbReference type="Pfam" id="PF00149"/>
    </source>
</evidence>
<keyword evidence="5" id="KW-1185">Reference proteome</keyword>
<feature type="domain" description="Pyrrolo-quinoline quinone repeat" evidence="3">
    <location>
        <begin position="283"/>
        <end position="406"/>
    </location>
</feature>
<protein>
    <submittedName>
        <fullName evidence="4">Metallophosphoesterase</fullName>
    </submittedName>
</protein>
<gene>
    <name evidence="4" type="ORF">DXN05_16720</name>
</gene>
<evidence type="ECO:0000256" key="1">
    <source>
        <dbReference type="SAM" id="SignalP"/>
    </source>
</evidence>
<proteinExistence type="predicted"/>
<dbReference type="EMBL" id="QTJU01000006">
    <property type="protein sequence ID" value="RFM27108.1"/>
    <property type="molecule type" value="Genomic_DNA"/>
</dbReference>
<feature type="chain" id="PRO_5017786416" evidence="1">
    <location>
        <begin position="21"/>
        <end position="614"/>
    </location>
</feature>
<dbReference type="Gene3D" id="2.130.10.10">
    <property type="entry name" value="YVTN repeat-like/Quinoprotein amine dehydrogenase"/>
    <property type="match status" value="1"/>
</dbReference>
<dbReference type="InterPro" id="IPR011047">
    <property type="entry name" value="Quinoprotein_ADH-like_sf"/>
</dbReference>
<dbReference type="Gene3D" id="2.40.10.480">
    <property type="match status" value="1"/>
</dbReference>
<evidence type="ECO:0000313" key="5">
    <source>
        <dbReference type="Proteomes" id="UP000261284"/>
    </source>
</evidence>
<dbReference type="AlphaFoldDB" id="A0A3E1NH36"/>
<dbReference type="InterPro" id="IPR015943">
    <property type="entry name" value="WD40/YVTN_repeat-like_dom_sf"/>
</dbReference>
<dbReference type="RefSeq" id="WP_116848414.1">
    <property type="nucleotide sequence ID" value="NZ_QTJU01000006.1"/>
</dbReference>